<dbReference type="OrthoDB" id="2563277at2759"/>
<evidence type="ECO:0000313" key="2">
    <source>
        <dbReference type="Proteomes" id="UP000092993"/>
    </source>
</evidence>
<name>A0A1C7MMA8_GRIFR</name>
<comment type="caution">
    <text evidence="1">The sequence shown here is derived from an EMBL/GenBank/DDBJ whole genome shotgun (WGS) entry which is preliminary data.</text>
</comment>
<gene>
    <name evidence="1" type="ORF">A0H81_01653</name>
</gene>
<sequence>MFNLPLFSSLPSCLSSTRPKDLRLRNPLLVPFAVDRGEVEVGKVPLRGASGREPTRRPDIRKEHQKITNSSHVSRRKRLKSEICILTT</sequence>
<organism evidence="1 2">
    <name type="scientific">Grifola frondosa</name>
    <name type="common">Maitake</name>
    <name type="synonym">Polyporus frondosus</name>
    <dbReference type="NCBI Taxonomy" id="5627"/>
    <lineage>
        <taxon>Eukaryota</taxon>
        <taxon>Fungi</taxon>
        <taxon>Dikarya</taxon>
        <taxon>Basidiomycota</taxon>
        <taxon>Agaricomycotina</taxon>
        <taxon>Agaricomycetes</taxon>
        <taxon>Polyporales</taxon>
        <taxon>Grifolaceae</taxon>
        <taxon>Grifola</taxon>
    </lineage>
</organism>
<dbReference type="Proteomes" id="UP000092993">
    <property type="component" value="Unassembled WGS sequence"/>
</dbReference>
<accession>A0A1C7MMA8</accession>
<dbReference type="EMBL" id="LUGG01000002">
    <property type="protein sequence ID" value="OBZ78010.1"/>
    <property type="molecule type" value="Genomic_DNA"/>
</dbReference>
<proteinExistence type="predicted"/>
<reference evidence="1 2" key="1">
    <citation type="submission" date="2016-03" db="EMBL/GenBank/DDBJ databases">
        <title>Whole genome sequencing of Grifola frondosa 9006-11.</title>
        <authorList>
            <person name="Min B."/>
            <person name="Park H."/>
            <person name="Kim J.-G."/>
            <person name="Cho H."/>
            <person name="Oh Y.-L."/>
            <person name="Kong W.-S."/>
            <person name="Choi I.-G."/>
        </authorList>
    </citation>
    <scope>NUCLEOTIDE SEQUENCE [LARGE SCALE GENOMIC DNA]</scope>
    <source>
        <strain evidence="1 2">9006-11</strain>
    </source>
</reference>
<keyword evidence="2" id="KW-1185">Reference proteome</keyword>
<dbReference type="AlphaFoldDB" id="A0A1C7MMA8"/>
<protein>
    <submittedName>
        <fullName evidence="1">Uncharacterized protein</fullName>
    </submittedName>
</protein>
<evidence type="ECO:0000313" key="1">
    <source>
        <dbReference type="EMBL" id="OBZ78010.1"/>
    </source>
</evidence>